<dbReference type="EMBL" id="AXZG01000042">
    <property type="protein sequence ID" value="ERT66087.1"/>
    <property type="molecule type" value="Genomic_DNA"/>
</dbReference>
<proteinExistence type="predicted"/>
<accession>U7V301</accession>
<organism evidence="2 3">
    <name type="scientific">Rothia aeria F0184</name>
    <dbReference type="NCBI Taxonomy" id="888019"/>
    <lineage>
        <taxon>Bacteria</taxon>
        <taxon>Bacillati</taxon>
        <taxon>Actinomycetota</taxon>
        <taxon>Actinomycetes</taxon>
        <taxon>Micrococcales</taxon>
        <taxon>Micrococcaceae</taxon>
        <taxon>Rothia</taxon>
    </lineage>
</organism>
<name>U7V301_9MICC</name>
<feature type="compositionally biased region" description="Basic and acidic residues" evidence="1">
    <location>
        <begin position="26"/>
        <end position="44"/>
    </location>
</feature>
<evidence type="ECO:0000313" key="3">
    <source>
        <dbReference type="Proteomes" id="UP000017174"/>
    </source>
</evidence>
<evidence type="ECO:0000256" key="1">
    <source>
        <dbReference type="SAM" id="MobiDB-lite"/>
    </source>
</evidence>
<dbReference type="Proteomes" id="UP000017174">
    <property type="component" value="Unassembled WGS sequence"/>
</dbReference>
<reference evidence="2 3" key="1">
    <citation type="submission" date="2013-08" db="EMBL/GenBank/DDBJ databases">
        <authorList>
            <person name="Weinstock G."/>
            <person name="Sodergren E."/>
            <person name="Wylie T."/>
            <person name="Fulton L."/>
            <person name="Fulton R."/>
            <person name="Fronick C."/>
            <person name="O'Laughlin M."/>
            <person name="Godfrey J."/>
            <person name="Miner T."/>
            <person name="Herter B."/>
            <person name="Appelbaum E."/>
            <person name="Cordes M."/>
            <person name="Lek S."/>
            <person name="Wollam A."/>
            <person name="Pepin K.H."/>
            <person name="Palsikar V.B."/>
            <person name="Mitreva M."/>
            <person name="Wilson R.K."/>
        </authorList>
    </citation>
    <scope>NUCLEOTIDE SEQUENCE [LARGE SCALE GENOMIC DNA]</scope>
    <source>
        <strain evidence="2 3">F0184</strain>
    </source>
</reference>
<gene>
    <name evidence="2" type="ORF">HMPREF0742_01457</name>
</gene>
<feature type="region of interest" description="Disordered" evidence="1">
    <location>
        <begin position="1"/>
        <end position="44"/>
    </location>
</feature>
<comment type="caution">
    <text evidence="2">The sequence shown here is derived from an EMBL/GenBank/DDBJ whole genome shotgun (WGS) entry which is preliminary data.</text>
</comment>
<dbReference type="HOGENOM" id="CLU_3221563_0_0_11"/>
<sequence>MRRYKGADGSARAPPATPVGRSAVQRADHTNHRREARDVPRAAL</sequence>
<dbReference type="AlphaFoldDB" id="U7V301"/>
<protein>
    <submittedName>
        <fullName evidence="2">Uncharacterized protein</fullName>
    </submittedName>
</protein>
<evidence type="ECO:0000313" key="2">
    <source>
        <dbReference type="EMBL" id="ERT66087.1"/>
    </source>
</evidence>